<organism evidence="2 3">
    <name type="scientific">Megaselia scalaris</name>
    <name type="common">Humpbacked fly</name>
    <name type="synonym">Phora scalaris</name>
    <dbReference type="NCBI Taxonomy" id="36166"/>
    <lineage>
        <taxon>Eukaryota</taxon>
        <taxon>Metazoa</taxon>
        <taxon>Ecdysozoa</taxon>
        <taxon>Arthropoda</taxon>
        <taxon>Hexapoda</taxon>
        <taxon>Insecta</taxon>
        <taxon>Pterygota</taxon>
        <taxon>Neoptera</taxon>
        <taxon>Endopterygota</taxon>
        <taxon>Diptera</taxon>
        <taxon>Brachycera</taxon>
        <taxon>Muscomorpha</taxon>
        <taxon>Platypezoidea</taxon>
        <taxon>Phoridae</taxon>
        <taxon>Megaseliini</taxon>
        <taxon>Megaselia</taxon>
    </lineage>
</organism>
<sequence length="77" mass="9010">MKFLISVLVAVGLVISHTYAAISFGYDDDLSKYGPRSDHRGAGLSYNGIQYPVYEPNNRVYRSQRVLYNYNRFRRYH</sequence>
<reference evidence="2" key="2">
    <citation type="submission" date="2015-06" db="UniProtKB">
        <authorList>
            <consortium name="EnsemblMetazoa"/>
        </authorList>
    </citation>
    <scope>IDENTIFICATION</scope>
</reference>
<evidence type="ECO:0000313" key="2">
    <source>
        <dbReference type="EnsemblMetazoa" id="MESCA003250-PA"/>
    </source>
</evidence>
<feature type="signal peptide" evidence="1">
    <location>
        <begin position="1"/>
        <end position="20"/>
    </location>
</feature>
<evidence type="ECO:0000256" key="1">
    <source>
        <dbReference type="SAM" id="SignalP"/>
    </source>
</evidence>
<feature type="chain" id="PRO_5004577399" evidence="1">
    <location>
        <begin position="21"/>
        <end position="77"/>
    </location>
</feature>
<protein>
    <submittedName>
        <fullName evidence="2">Uncharacterized protein</fullName>
    </submittedName>
</protein>
<dbReference type="HOGENOM" id="CLU_2640976_0_0_1"/>
<accession>T1GIH1</accession>
<keyword evidence="3" id="KW-1185">Reference proteome</keyword>
<dbReference type="EMBL" id="CAQQ02200244">
    <property type="status" value="NOT_ANNOTATED_CDS"/>
    <property type="molecule type" value="Genomic_DNA"/>
</dbReference>
<dbReference type="EnsemblMetazoa" id="MESCA003250-RA">
    <property type="protein sequence ID" value="MESCA003250-PA"/>
    <property type="gene ID" value="MESCA003250"/>
</dbReference>
<dbReference type="AlphaFoldDB" id="T1GIH1"/>
<dbReference type="Proteomes" id="UP000015102">
    <property type="component" value="Unassembled WGS sequence"/>
</dbReference>
<reference evidence="3" key="1">
    <citation type="submission" date="2013-02" db="EMBL/GenBank/DDBJ databases">
        <authorList>
            <person name="Hughes D."/>
        </authorList>
    </citation>
    <scope>NUCLEOTIDE SEQUENCE</scope>
    <source>
        <strain>Durham</strain>
        <strain evidence="3">NC isolate 2 -- Noor lab</strain>
    </source>
</reference>
<name>T1GIH1_MEGSC</name>
<keyword evidence="1" id="KW-0732">Signal</keyword>
<evidence type="ECO:0000313" key="3">
    <source>
        <dbReference type="Proteomes" id="UP000015102"/>
    </source>
</evidence>
<proteinExistence type="predicted"/>